<evidence type="ECO:0000256" key="1">
    <source>
        <dbReference type="SAM" id="MobiDB-lite"/>
    </source>
</evidence>
<reference evidence="3 4" key="1">
    <citation type="submission" date="2019-06" db="EMBL/GenBank/DDBJ databases">
        <authorList>
            <person name="Broberg M."/>
        </authorList>
    </citation>
    <scope>NUCLEOTIDE SEQUENCE [LARGE SCALE GENOMIC DNA]</scope>
</reference>
<dbReference type="Proteomes" id="UP000766486">
    <property type="component" value="Unassembled WGS sequence"/>
</dbReference>
<feature type="region of interest" description="Disordered" evidence="1">
    <location>
        <begin position="55"/>
        <end position="94"/>
    </location>
</feature>
<protein>
    <submittedName>
        <fullName evidence="3">Uncharacterized protein</fullName>
    </submittedName>
</protein>
<organism evidence="3 4">
    <name type="scientific">Bionectria ochroleuca</name>
    <name type="common">Gliocladium roseum</name>
    <dbReference type="NCBI Taxonomy" id="29856"/>
    <lineage>
        <taxon>Eukaryota</taxon>
        <taxon>Fungi</taxon>
        <taxon>Dikarya</taxon>
        <taxon>Ascomycota</taxon>
        <taxon>Pezizomycotina</taxon>
        <taxon>Sordariomycetes</taxon>
        <taxon>Hypocreomycetidae</taxon>
        <taxon>Hypocreales</taxon>
        <taxon>Bionectriaceae</taxon>
        <taxon>Clonostachys</taxon>
    </lineage>
</organism>
<gene>
    <name evidence="3" type="ORF">CLO192961_LOCUS187545</name>
</gene>
<keyword evidence="4" id="KW-1185">Reference proteome</keyword>
<sequence>MKHSAVLPILKVAVATFGLGANAAPHCVDKFSNEVAMSKCEGINPGVSDFHLANSPDAVGTGNDKPVTTAAPNPQVVNAGFGKRRGDSQKNCGG</sequence>
<comment type="caution">
    <text evidence="3">The sequence shown here is derived from an EMBL/GenBank/DDBJ whole genome shotgun (WGS) entry which is preliminary data.</text>
</comment>
<feature type="signal peptide" evidence="2">
    <location>
        <begin position="1"/>
        <end position="23"/>
    </location>
</feature>
<proteinExistence type="predicted"/>
<accession>A0ABY6U5R5</accession>
<evidence type="ECO:0000313" key="3">
    <source>
        <dbReference type="EMBL" id="VUC26313.1"/>
    </source>
</evidence>
<evidence type="ECO:0000256" key="2">
    <source>
        <dbReference type="SAM" id="SignalP"/>
    </source>
</evidence>
<dbReference type="EMBL" id="CABFNS010000746">
    <property type="protein sequence ID" value="VUC26313.1"/>
    <property type="molecule type" value="Genomic_DNA"/>
</dbReference>
<name>A0ABY6U5R5_BIOOC</name>
<feature type="chain" id="PRO_5047548625" evidence="2">
    <location>
        <begin position="24"/>
        <end position="94"/>
    </location>
</feature>
<keyword evidence="2" id="KW-0732">Signal</keyword>
<evidence type="ECO:0000313" key="4">
    <source>
        <dbReference type="Proteomes" id="UP000766486"/>
    </source>
</evidence>